<dbReference type="PROSITE" id="PS51485">
    <property type="entry name" value="PHYTOCYANIN"/>
    <property type="match status" value="2"/>
</dbReference>
<feature type="signal peptide" evidence="2">
    <location>
        <begin position="1"/>
        <end position="23"/>
    </location>
</feature>
<gene>
    <name evidence="5" type="primary">LOC111451078</name>
</gene>
<feature type="compositionally biased region" description="Pro residues" evidence="1">
    <location>
        <begin position="251"/>
        <end position="356"/>
    </location>
</feature>
<proteinExistence type="predicted"/>
<feature type="domain" description="Phytocyanin" evidence="3">
    <location>
        <begin position="133"/>
        <end position="247"/>
    </location>
</feature>
<accession>A0A6J1G5W9</accession>
<dbReference type="KEGG" id="cmos:111451078"/>
<dbReference type="RefSeq" id="XP_022947105.1">
    <property type="nucleotide sequence ID" value="XM_023091337.1"/>
</dbReference>
<feature type="region of interest" description="Disordered" evidence="1">
    <location>
        <begin position="246"/>
        <end position="359"/>
    </location>
</feature>
<dbReference type="AlphaFoldDB" id="A0A6J1G5W9"/>
<dbReference type="InterPro" id="IPR003245">
    <property type="entry name" value="Phytocyanin_dom"/>
</dbReference>
<dbReference type="Pfam" id="PF02298">
    <property type="entry name" value="Cu_bind_like"/>
    <property type="match status" value="1"/>
</dbReference>
<keyword evidence="4" id="KW-1185">Reference proteome</keyword>
<dbReference type="GeneID" id="111451078"/>
<dbReference type="PANTHER" id="PTHR34052:SF1">
    <property type="entry name" value="OS06G0216700 PROTEIN"/>
    <property type="match status" value="1"/>
</dbReference>
<dbReference type="GO" id="GO:0009055">
    <property type="term" value="F:electron transfer activity"/>
    <property type="evidence" value="ECO:0007669"/>
    <property type="project" value="InterPro"/>
</dbReference>
<protein>
    <submittedName>
        <fullName evidence="5">Extensin-like isoform X1</fullName>
    </submittedName>
</protein>
<feature type="region of interest" description="Disordered" evidence="1">
    <location>
        <begin position="40"/>
        <end position="134"/>
    </location>
</feature>
<dbReference type="PRINTS" id="PR01217">
    <property type="entry name" value="PRICHEXTENSN"/>
</dbReference>
<dbReference type="PANTHER" id="PTHR34052">
    <property type="entry name" value="GLYCINE-RICH PROTEIN-LIKE"/>
    <property type="match status" value="1"/>
</dbReference>
<sequence>MASIFSNVIVLFVLACMSTLSSADPSWFRARNTTFLFSSRHKRPRFPPPPSRCLPQPPWRCLPPSPPPSRPRQPRTPPPSRPQKPRTPPSRPRQPRTPPPRRPRTPPPRWFPPLPPRPRTPPSSPLPTPQNPRKIIVGGSKYWRLGFDYNDWILKNGPFYVNDILVFKYDPPNSSTPPHNVYLLPNMQSLNKCDFRRAKLVANLTQGSGNGFNFVLKQQKAYYFACGEGNGFHCNLGSMKFSITPQSRCLPSPPPPSRPPRIPPPRHVPPPSKRPRIPPPRQVPPPLSPSPPPPSKRPRIPPPRQVPPSSPPPPSKRPRIPPPRPMPPQPMPPPPSLPPSPSPSPSPSPPPSPTPQIPRKIIVGGSEQWRLGFDYNDWALKNGPFYLNDILVFKYDRTHSVYLLPNMQSLVDCDFGTAKMVANLTQGSGDGFEFVLNQQNPYYFACGEGNGFHCKLGSMKFSVTPIAQA</sequence>
<evidence type="ECO:0000313" key="5">
    <source>
        <dbReference type="RefSeq" id="XP_022947105.1"/>
    </source>
</evidence>
<feature type="domain" description="Phytocyanin" evidence="3">
    <location>
        <begin position="359"/>
        <end position="467"/>
    </location>
</feature>
<dbReference type="SUPFAM" id="SSF49503">
    <property type="entry name" value="Cupredoxins"/>
    <property type="match status" value="2"/>
</dbReference>
<keyword evidence="2" id="KW-0732">Signal</keyword>
<organism evidence="4 5">
    <name type="scientific">Cucurbita moschata</name>
    <name type="common">Winter crookneck squash</name>
    <name type="synonym">Cucurbita pepo var. moschata</name>
    <dbReference type="NCBI Taxonomy" id="3662"/>
    <lineage>
        <taxon>Eukaryota</taxon>
        <taxon>Viridiplantae</taxon>
        <taxon>Streptophyta</taxon>
        <taxon>Embryophyta</taxon>
        <taxon>Tracheophyta</taxon>
        <taxon>Spermatophyta</taxon>
        <taxon>Magnoliopsida</taxon>
        <taxon>eudicotyledons</taxon>
        <taxon>Gunneridae</taxon>
        <taxon>Pentapetalae</taxon>
        <taxon>rosids</taxon>
        <taxon>fabids</taxon>
        <taxon>Cucurbitales</taxon>
        <taxon>Cucurbitaceae</taxon>
        <taxon>Cucurbiteae</taxon>
        <taxon>Cucurbita</taxon>
    </lineage>
</organism>
<evidence type="ECO:0000313" key="4">
    <source>
        <dbReference type="Proteomes" id="UP000504609"/>
    </source>
</evidence>
<feature type="compositionally biased region" description="Pro residues" evidence="1">
    <location>
        <begin position="105"/>
        <end position="130"/>
    </location>
</feature>
<dbReference type="Proteomes" id="UP000504609">
    <property type="component" value="Unplaced"/>
</dbReference>
<dbReference type="Gene3D" id="2.60.40.420">
    <property type="entry name" value="Cupredoxins - blue copper proteins"/>
    <property type="match status" value="2"/>
</dbReference>
<evidence type="ECO:0000259" key="3">
    <source>
        <dbReference type="PROSITE" id="PS51485"/>
    </source>
</evidence>
<name>A0A6J1G5W9_CUCMO</name>
<evidence type="ECO:0000256" key="2">
    <source>
        <dbReference type="SAM" id="SignalP"/>
    </source>
</evidence>
<reference evidence="5" key="1">
    <citation type="submission" date="2025-08" db="UniProtKB">
        <authorList>
            <consortium name="RefSeq"/>
        </authorList>
    </citation>
    <scope>IDENTIFICATION</scope>
    <source>
        <tissue evidence="5">Young leaves</tissue>
    </source>
</reference>
<dbReference type="InterPro" id="IPR008972">
    <property type="entry name" value="Cupredoxin"/>
</dbReference>
<feature type="compositionally biased region" description="Pro residues" evidence="1">
    <location>
        <begin position="46"/>
        <end position="98"/>
    </location>
</feature>
<evidence type="ECO:0000256" key="1">
    <source>
        <dbReference type="SAM" id="MobiDB-lite"/>
    </source>
</evidence>
<feature type="chain" id="PRO_5026770884" evidence="2">
    <location>
        <begin position="24"/>
        <end position="469"/>
    </location>
</feature>